<evidence type="ECO:0000313" key="3">
    <source>
        <dbReference type="Proteomes" id="UP000001551"/>
    </source>
</evidence>
<dbReference type="Proteomes" id="UP000001551">
    <property type="component" value="Chromosome"/>
</dbReference>
<dbReference type="RefSeq" id="WP_013485287.1">
    <property type="nucleotide sequence ID" value="NC_014828.1"/>
</dbReference>
<dbReference type="PANTHER" id="PTHR30619">
    <property type="entry name" value="DNA INTERNALIZATION/COMPETENCE PROTEIN COMEC/REC2"/>
    <property type="match status" value="1"/>
</dbReference>
<dbReference type="EMBL" id="CP002400">
    <property type="protein sequence ID" value="ADU26932.1"/>
    <property type="molecule type" value="Genomic_DNA"/>
</dbReference>
<dbReference type="Gene3D" id="3.60.15.10">
    <property type="entry name" value="Ribonuclease Z/Hydroxyacylglutathione hydrolase-like"/>
    <property type="match status" value="1"/>
</dbReference>
<keyword evidence="3" id="KW-1185">Reference proteome</keyword>
<dbReference type="STRING" id="663278.Ethha_1395"/>
<dbReference type="AlphaFoldDB" id="E6U6W5"/>
<dbReference type="InterPro" id="IPR001279">
    <property type="entry name" value="Metallo-B-lactamas"/>
</dbReference>
<dbReference type="InterPro" id="IPR052159">
    <property type="entry name" value="Competence_DNA_uptake"/>
</dbReference>
<evidence type="ECO:0000259" key="1">
    <source>
        <dbReference type="SMART" id="SM00849"/>
    </source>
</evidence>
<dbReference type="Pfam" id="PF00753">
    <property type="entry name" value="Lactamase_B"/>
    <property type="match status" value="1"/>
</dbReference>
<name>E6U6W5_ETHHY</name>
<dbReference type="InterPro" id="IPR035681">
    <property type="entry name" value="ComA-like_MBL"/>
</dbReference>
<dbReference type="SUPFAM" id="SSF56281">
    <property type="entry name" value="Metallo-hydrolase/oxidoreductase"/>
    <property type="match status" value="1"/>
</dbReference>
<dbReference type="eggNOG" id="COG2333">
    <property type="taxonomic scope" value="Bacteria"/>
</dbReference>
<gene>
    <name evidence="2" type="ordered locus">Ethha_1395</name>
</gene>
<dbReference type="HOGENOM" id="CLU_010363_0_3_9"/>
<evidence type="ECO:0000313" key="2">
    <source>
        <dbReference type="EMBL" id="ADU26932.1"/>
    </source>
</evidence>
<proteinExistence type="predicted"/>
<dbReference type="KEGG" id="eha:Ethha_1395"/>
<dbReference type="CDD" id="cd07731">
    <property type="entry name" value="ComA-like_MBL-fold"/>
    <property type="match status" value="1"/>
</dbReference>
<feature type="domain" description="Metallo-beta-lactamase" evidence="1">
    <location>
        <begin position="75"/>
        <end position="267"/>
    </location>
</feature>
<dbReference type="InterPro" id="IPR036866">
    <property type="entry name" value="RibonucZ/Hydroxyglut_hydro"/>
</dbReference>
<dbReference type="SMART" id="SM00849">
    <property type="entry name" value="Lactamase_B"/>
    <property type="match status" value="1"/>
</dbReference>
<sequence>MARQKKAALRPWHGIVAAAAVLFILFADLVGRQGLPFFLQTPANQINSATGGLLYPVDSKPALKGLSVHFIDVGQGDSAFIWCGGESMMIDGGPNDSNGKAEQYVASYGIKTLKYIVPTHPDEDHTGGLNAVVQQLSVQNAIMTDATTNTQTFERLVTSIKQKHINVLRAKAGNRYTLGGATFTIEGPVRGYSDTNDMSIVLKLQYQNRSFLFTGDAPTTAEADMLATGENLSADVLKVGHHGSKTATSSAFLKAVSPRYGVISVGKGNTYGLPNQSVLDRLKAAGVQLFRTDVQGTIVMQTDGQTITVQTEKAA</sequence>
<organism evidence="2 3">
    <name type="scientific">Ethanoligenens harbinense (strain DSM 18485 / JCM 12961 / CGMCC 1.5033 / YUAN-3)</name>
    <dbReference type="NCBI Taxonomy" id="663278"/>
    <lineage>
        <taxon>Bacteria</taxon>
        <taxon>Bacillati</taxon>
        <taxon>Bacillota</taxon>
        <taxon>Clostridia</taxon>
        <taxon>Eubacteriales</taxon>
        <taxon>Oscillospiraceae</taxon>
        <taxon>Ethanoligenens</taxon>
    </lineage>
</organism>
<dbReference type="PANTHER" id="PTHR30619:SF7">
    <property type="entry name" value="BETA-LACTAMASE DOMAIN PROTEIN"/>
    <property type="match status" value="1"/>
</dbReference>
<protein>
    <recommendedName>
        <fullName evidence="1">Metallo-beta-lactamase domain-containing protein</fullName>
    </recommendedName>
</protein>
<accession>E6U6W5</accession>
<reference evidence="2 3" key="1">
    <citation type="submission" date="2010-12" db="EMBL/GenBank/DDBJ databases">
        <title>Complete sequence of Ethanoligenens harbinense YUAN-3.</title>
        <authorList>
            <person name="Lucas S."/>
            <person name="Copeland A."/>
            <person name="Lapidus A."/>
            <person name="Cheng J.-F."/>
            <person name="Bruce D."/>
            <person name="Goodwin L."/>
            <person name="Pitluck S."/>
            <person name="Chertkov O."/>
            <person name="Misra M."/>
            <person name="Detter J.C."/>
            <person name="Han C."/>
            <person name="Tapia R."/>
            <person name="Land M."/>
            <person name="Hauser L."/>
            <person name="Jeffries C."/>
            <person name="Kyrpides N."/>
            <person name="Ivanova N."/>
            <person name="Mikhailova N."/>
            <person name="Wang A."/>
            <person name="Mouttaki H."/>
            <person name="He Z."/>
            <person name="Zhou J."/>
            <person name="Hemme C.L."/>
            <person name="Woyke T."/>
        </authorList>
    </citation>
    <scope>NUCLEOTIDE SEQUENCE [LARGE SCALE GENOMIC DNA]</scope>
    <source>
        <strain evidence="3">DSM 18485 / JCM 12961 / CGMCC 1.5033 / YUAN-3</strain>
    </source>
</reference>